<dbReference type="PATRIC" id="fig|1204738.3.peg.2947"/>
<sequence>MYSEILSNLGARALKDDSIEQCSYEQVCSELDIRLPDDYVLLLNDYNGSIVFDNGTMFKPKQKTPIDSEDGFQSLEILYGLSGKNNLIKKNVMYKDQIPAGFVTIGESIGGSQICVSSAGGGIYFWFHEAETDDGSLLVVSDSLNSFINSLIIDDMQGKNKREVDDSGSFLDF</sequence>
<evidence type="ECO:0000313" key="2">
    <source>
        <dbReference type="EMBL" id="ELY21302.1"/>
    </source>
</evidence>
<dbReference type="SUPFAM" id="SSF160631">
    <property type="entry name" value="SMI1/KNR4-like"/>
    <property type="match status" value="1"/>
</dbReference>
<proteinExistence type="predicted"/>
<dbReference type="AlphaFoldDB" id="L9U959"/>
<reference evidence="2 3" key="1">
    <citation type="journal article" date="2013" name="Genome Announc.">
        <title>Draft Genome of the Marine Gammaproteobacterium Halomonas titanicae.</title>
        <authorList>
            <person name="Sanchez-Porro C."/>
            <person name="de la Haba R.R."/>
            <person name="Cruz-Hernandez N."/>
            <person name="Gonzalez J.M."/>
            <person name="Reyes-Guirao C."/>
            <person name="Navarro-Sampedro L."/>
            <person name="Carballo M."/>
            <person name="Ventosa A."/>
        </authorList>
    </citation>
    <scope>NUCLEOTIDE SEQUENCE [LARGE SCALE GENOMIC DNA]</scope>
    <source>
        <strain evidence="2 3">BH1</strain>
    </source>
</reference>
<accession>L9U959</accession>
<comment type="caution">
    <text evidence="2">The sequence shown here is derived from an EMBL/GenBank/DDBJ whole genome shotgun (WGS) entry which is preliminary data.</text>
</comment>
<dbReference type="InterPro" id="IPR037883">
    <property type="entry name" value="Knr4/Smi1-like_sf"/>
</dbReference>
<protein>
    <recommendedName>
        <fullName evidence="1">Knr4/Smi1-like domain-containing protein</fullName>
    </recommendedName>
</protein>
<feature type="domain" description="Knr4/Smi1-like" evidence="1">
    <location>
        <begin position="29"/>
        <end position="149"/>
    </location>
</feature>
<dbReference type="InterPro" id="IPR018958">
    <property type="entry name" value="Knr4/Smi1-like_dom"/>
</dbReference>
<evidence type="ECO:0000259" key="1">
    <source>
        <dbReference type="Pfam" id="PF09346"/>
    </source>
</evidence>
<dbReference type="Pfam" id="PF09346">
    <property type="entry name" value="SMI1_KNR4"/>
    <property type="match status" value="1"/>
</dbReference>
<gene>
    <name evidence="2" type="ORF">HALTITAN_1957</name>
</gene>
<name>L9U959_9GAMM</name>
<dbReference type="EMBL" id="AOPO01000007">
    <property type="protein sequence ID" value="ELY21302.1"/>
    <property type="molecule type" value="Genomic_DNA"/>
</dbReference>
<evidence type="ECO:0000313" key="3">
    <source>
        <dbReference type="Proteomes" id="UP000011651"/>
    </source>
</evidence>
<dbReference type="Gene3D" id="3.40.1580.10">
    <property type="entry name" value="SMI1/KNR4-like"/>
    <property type="match status" value="1"/>
</dbReference>
<organism evidence="2 3">
    <name type="scientific">Vreelandella titanicae BH1</name>
    <dbReference type="NCBI Taxonomy" id="1204738"/>
    <lineage>
        <taxon>Bacteria</taxon>
        <taxon>Pseudomonadati</taxon>
        <taxon>Pseudomonadota</taxon>
        <taxon>Gammaproteobacteria</taxon>
        <taxon>Oceanospirillales</taxon>
        <taxon>Halomonadaceae</taxon>
        <taxon>Vreelandella</taxon>
    </lineage>
</organism>
<dbReference type="RefSeq" id="WP_009287545.1">
    <property type="nucleotide sequence ID" value="NZ_AOPO01000007.1"/>
</dbReference>
<dbReference type="Proteomes" id="UP000011651">
    <property type="component" value="Unassembled WGS sequence"/>
</dbReference>